<dbReference type="OrthoDB" id="422574at2759"/>
<evidence type="ECO:0000259" key="2">
    <source>
        <dbReference type="PROSITE" id="PS50404"/>
    </source>
</evidence>
<organism evidence="4 5">
    <name type="scientific">Ascoidea rubescens DSM 1968</name>
    <dbReference type="NCBI Taxonomy" id="1344418"/>
    <lineage>
        <taxon>Eukaryota</taxon>
        <taxon>Fungi</taxon>
        <taxon>Dikarya</taxon>
        <taxon>Ascomycota</taxon>
        <taxon>Saccharomycotina</taxon>
        <taxon>Saccharomycetes</taxon>
        <taxon>Ascoideaceae</taxon>
        <taxon>Ascoidea</taxon>
    </lineage>
</organism>
<feature type="domain" description="GST C-terminal" evidence="3">
    <location>
        <begin position="113"/>
        <end position="240"/>
    </location>
</feature>
<protein>
    <submittedName>
        <fullName evidence="4">Nitrogen catabolite repression transcriptional regulator</fullName>
    </submittedName>
</protein>
<evidence type="ECO:0000313" key="5">
    <source>
        <dbReference type="Proteomes" id="UP000095038"/>
    </source>
</evidence>
<dbReference type="GeneID" id="30968526"/>
<reference evidence="5" key="1">
    <citation type="submission" date="2016-05" db="EMBL/GenBank/DDBJ databases">
        <title>Comparative genomics of biotechnologically important yeasts.</title>
        <authorList>
            <consortium name="DOE Joint Genome Institute"/>
            <person name="Riley R."/>
            <person name="Haridas S."/>
            <person name="Wolfe K.H."/>
            <person name="Lopes M.R."/>
            <person name="Hittinger C.T."/>
            <person name="Goker M."/>
            <person name="Salamov A."/>
            <person name="Wisecaver J."/>
            <person name="Long T.M."/>
            <person name="Aerts A.L."/>
            <person name="Barry K."/>
            <person name="Choi C."/>
            <person name="Clum A."/>
            <person name="Coughlan A.Y."/>
            <person name="Deshpande S."/>
            <person name="Douglass A.P."/>
            <person name="Hanson S.J."/>
            <person name="Klenk H.-P."/>
            <person name="Labutti K."/>
            <person name="Lapidus A."/>
            <person name="Lindquist E."/>
            <person name="Lipzen A."/>
            <person name="Meier-Kolthoff J.P."/>
            <person name="Ohm R.A."/>
            <person name="Otillar R.P."/>
            <person name="Pangilinan J."/>
            <person name="Peng Y."/>
            <person name="Rokas A."/>
            <person name="Rosa C.A."/>
            <person name="Scheuner C."/>
            <person name="Sibirny A.A."/>
            <person name="Slot J.C."/>
            <person name="Stielow J.B."/>
            <person name="Sun H."/>
            <person name="Kurtzman C.P."/>
            <person name="Blackwell M."/>
            <person name="Grigoriev I.V."/>
            <person name="Jeffries T.W."/>
        </authorList>
    </citation>
    <scope>NUCLEOTIDE SEQUENCE [LARGE SCALE GENOMIC DNA]</scope>
    <source>
        <strain evidence="5">DSM 1968</strain>
    </source>
</reference>
<sequence length="244" mass="28136">MSGILVNEGDPKYPKLEAPYIKLYTLDTPNGVKVSILLELLKLKYYVRKINIASAEQEQKQDWFIELNPNGRIPVLSDVNAQGERTTLMESASILLYLSEKYDQKHQYSFKHGTKEYYETLQWLFFQMGGIGPMQGQAHHFSFYAKEKIPYGIQRYVDETKRLYGVLEIALKKNNTGYLVSDHLSIADIVSFGWVRVGTRLDIDIAKDFPAVYQWLQAIEKLPEVQRGLTASAEYNENEINVRN</sequence>
<comment type="similarity">
    <text evidence="1">Belongs to the GST superfamily.</text>
</comment>
<evidence type="ECO:0000256" key="1">
    <source>
        <dbReference type="ARBA" id="ARBA00007409"/>
    </source>
</evidence>
<accession>A0A1D2VF48</accession>
<proteinExistence type="inferred from homology"/>
<dbReference type="InParanoid" id="A0A1D2VF48"/>
<dbReference type="SUPFAM" id="SSF47616">
    <property type="entry name" value="GST C-terminal domain-like"/>
    <property type="match status" value="1"/>
</dbReference>
<dbReference type="Pfam" id="PF13409">
    <property type="entry name" value="GST_N_2"/>
    <property type="match status" value="1"/>
</dbReference>
<dbReference type="InterPro" id="IPR036282">
    <property type="entry name" value="Glutathione-S-Trfase_C_sf"/>
</dbReference>
<dbReference type="InterPro" id="IPR004045">
    <property type="entry name" value="Glutathione_S-Trfase_N"/>
</dbReference>
<feature type="domain" description="GST N-terminal" evidence="2">
    <location>
        <begin position="18"/>
        <end position="106"/>
    </location>
</feature>
<dbReference type="SFLD" id="SFLDG00358">
    <property type="entry name" value="Main_(cytGST)"/>
    <property type="match status" value="1"/>
</dbReference>
<dbReference type="PANTHER" id="PTHR44051">
    <property type="entry name" value="GLUTATHIONE S-TRANSFERASE-RELATED"/>
    <property type="match status" value="1"/>
</dbReference>
<dbReference type="Pfam" id="PF00043">
    <property type="entry name" value="GST_C"/>
    <property type="match status" value="1"/>
</dbReference>
<dbReference type="SFLD" id="SFLDG01151">
    <property type="entry name" value="Main.2:_Nu-like"/>
    <property type="match status" value="1"/>
</dbReference>
<dbReference type="EMBL" id="KV454482">
    <property type="protein sequence ID" value="ODV60256.1"/>
    <property type="molecule type" value="Genomic_DNA"/>
</dbReference>
<dbReference type="InterPro" id="IPR036249">
    <property type="entry name" value="Thioredoxin-like_sf"/>
</dbReference>
<dbReference type="PROSITE" id="PS50404">
    <property type="entry name" value="GST_NTER"/>
    <property type="match status" value="1"/>
</dbReference>
<evidence type="ECO:0000259" key="3">
    <source>
        <dbReference type="PROSITE" id="PS50405"/>
    </source>
</evidence>
<gene>
    <name evidence="4" type="ORF">ASCRUDRAFT_8518</name>
</gene>
<dbReference type="PANTHER" id="PTHR44051:SF8">
    <property type="entry name" value="GLUTATHIONE S-TRANSFERASE GSTA"/>
    <property type="match status" value="1"/>
</dbReference>
<dbReference type="InterPro" id="IPR010987">
    <property type="entry name" value="Glutathione-S-Trfase_C-like"/>
</dbReference>
<name>A0A1D2VF48_9ASCO</name>
<dbReference type="InterPro" id="IPR004046">
    <property type="entry name" value="GST_C"/>
</dbReference>
<dbReference type="InterPro" id="IPR040079">
    <property type="entry name" value="Glutathione_S-Trfase"/>
</dbReference>
<dbReference type="SUPFAM" id="SSF52833">
    <property type="entry name" value="Thioredoxin-like"/>
    <property type="match status" value="1"/>
</dbReference>
<dbReference type="RefSeq" id="XP_020046563.1">
    <property type="nucleotide sequence ID" value="XM_020194890.1"/>
</dbReference>
<keyword evidence="5" id="KW-1185">Reference proteome</keyword>
<dbReference type="Gene3D" id="1.20.1050.10">
    <property type="match status" value="1"/>
</dbReference>
<dbReference type="SFLD" id="SFLDS00019">
    <property type="entry name" value="Glutathione_Transferase_(cytos"/>
    <property type="match status" value="1"/>
</dbReference>
<dbReference type="Proteomes" id="UP000095038">
    <property type="component" value="Unassembled WGS sequence"/>
</dbReference>
<dbReference type="Gene3D" id="3.40.30.10">
    <property type="entry name" value="Glutaredoxin"/>
    <property type="match status" value="1"/>
</dbReference>
<dbReference type="PROSITE" id="PS50405">
    <property type="entry name" value="GST_CTER"/>
    <property type="match status" value="1"/>
</dbReference>
<dbReference type="STRING" id="1344418.A0A1D2VF48"/>
<dbReference type="AlphaFoldDB" id="A0A1D2VF48"/>
<evidence type="ECO:0000313" key="4">
    <source>
        <dbReference type="EMBL" id="ODV60256.1"/>
    </source>
</evidence>